<feature type="region of interest" description="Disordered" evidence="2">
    <location>
        <begin position="80"/>
        <end position="152"/>
    </location>
</feature>
<evidence type="ECO:0000256" key="1">
    <source>
        <dbReference type="SAM" id="Coils"/>
    </source>
</evidence>
<evidence type="ECO:0000256" key="2">
    <source>
        <dbReference type="SAM" id="MobiDB-lite"/>
    </source>
</evidence>
<gene>
    <name evidence="3" type="ORF">PUN28_019721</name>
</gene>
<reference evidence="3 4" key="1">
    <citation type="submission" date="2023-03" db="EMBL/GenBank/DDBJ databases">
        <title>High recombination rates correlate with genetic variation in Cardiocondyla obscurior ants.</title>
        <authorList>
            <person name="Errbii M."/>
        </authorList>
    </citation>
    <scope>NUCLEOTIDE SEQUENCE [LARGE SCALE GENOMIC DNA]</scope>
    <source>
        <strain evidence="3">Alpha-2009</strain>
        <tissue evidence="3">Whole body</tissue>
    </source>
</reference>
<protein>
    <submittedName>
        <fullName evidence="3">Uncharacterized protein</fullName>
    </submittedName>
</protein>
<dbReference type="AlphaFoldDB" id="A0AAW2EAY6"/>
<feature type="compositionally biased region" description="Basic and acidic residues" evidence="2">
    <location>
        <begin position="137"/>
        <end position="152"/>
    </location>
</feature>
<comment type="caution">
    <text evidence="3">The sequence shown here is derived from an EMBL/GenBank/DDBJ whole genome shotgun (WGS) entry which is preliminary data.</text>
</comment>
<sequence length="152" mass="17509">MLLGAKVLITDCGFKARILTHISLHDFRSGGRCMSMLGLERQRSNSFLLLELFEEIEKIQKKQEKKKEVEEMKEFQESTKIKTKVQERERAIKDGMRVQEKGKMKESNNKNNKMLRPKAGNRKANDATGQNLLFAAKRRDGTAAAEAHELRF</sequence>
<feature type="coiled-coil region" evidence="1">
    <location>
        <begin position="49"/>
        <end position="79"/>
    </location>
</feature>
<organism evidence="3 4">
    <name type="scientific">Cardiocondyla obscurior</name>
    <dbReference type="NCBI Taxonomy" id="286306"/>
    <lineage>
        <taxon>Eukaryota</taxon>
        <taxon>Metazoa</taxon>
        <taxon>Ecdysozoa</taxon>
        <taxon>Arthropoda</taxon>
        <taxon>Hexapoda</taxon>
        <taxon>Insecta</taxon>
        <taxon>Pterygota</taxon>
        <taxon>Neoptera</taxon>
        <taxon>Endopterygota</taxon>
        <taxon>Hymenoptera</taxon>
        <taxon>Apocrita</taxon>
        <taxon>Aculeata</taxon>
        <taxon>Formicoidea</taxon>
        <taxon>Formicidae</taxon>
        <taxon>Myrmicinae</taxon>
        <taxon>Cardiocondyla</taxon>
    </lineage>
</organism>
<proteinExistence type="predicted"/>
<keyword evidence="4" id="KW-1185">Reference proteome</keyword>
<evidence type="ECO:0000313" key="3">
    <source>
        <dbReference type="EMBL" id="KAL0100578.1"/>
    </source>
</evidence>
<keyword evidence="1" id="KW-0175">Coiled coil</keyword>
<name>A0AAW2EAY6_9HYME</name>
<accession>A0AAW2EAY6</accession>
<dbReference type="EMBL" id="JADYXP020000026">
    <property type="protein sequence ID" value="KAL0100578.1"/>
    <property type="molecule type" value="Genomic_DNA"/>
</dbReference>
<evidence type="ECO:0000313" key="4">
    <source>
        <dbReference type="Proteomes" id="UP001430953"/>
    </source>
</evidence>
<feature type="compositionally biased region" description="Basic and acidic residues" evidence="2">
    <location>
        <begin position="80"/>
        <end position="108"/>
    </location>
</feature>
<dbReference type="Proteomes" id="UP001430953">
    <property type="component" value="Unassembled WGS sequence"/>
</dbReference>